<reference evidence="2 3" key="1">
    <citation type="submission" date="2016-11" db="EMBL/GenBank/DDBJ databases">
        <title>The macronuclear genome of Stentor coeruleus: a giant cell with tiny introns.</title>
        <authorList>
            <person name="Slabodnick M."/>
            <person name="Ruby J.G."/>
            <person name="Reiff S.B."/>
            <person name="Swart E.C."/>
            <person name="Gosai S."/>
            <person name="Prabakaran S."/>
            <person name="Witkowska E."/>
            <person name="Larue G.E."/>
            <person name="Fisher S."/>
            <person name="Freeman R.M."/>
            <person name="Gunawardena J."/>
            <person name="Chu W."/>
            <person name="Stover N.A."/>
            <person name="Gregory B.D."/>
            <person name="Nowacki M."/>
            <person name="Derisi J."/>
            <person name="Roy S.W."/>
            <person name="Marshall W.F."/>
            <person name="Sood P."/>
        </authorList>
    </citation>
    <scope>NUCLEOTIDE SEQUENCE [LARGE SCALE GENOMIC DNA]</scope>
    <source>
        <strain evidence="2">WM001</strain>
    </source>
</reference>
<evidence type="ECO:0000313" key="3">
    <source>
        <dbReference type="Proteomes" id="UP000187209"/>
    </source>
</evidence>
<feature type="region of interest" description="Disordered" evidence="1">
    <location>
        <begin position="20"/>
        <end position="64"/>
    </location>
</feature>
<sequence length="190" mass="21571">MIIMSINKSKLTDYRSDFPVKTTKNEYSPGLDPSYEGPTRAGPEDNESFPSISELEEEHTSETIKSDDVNLIMEKSQKIASQVENRLEQFLIKTQEISKVRFSNFPSKNVSFDTKNQSKIGYVDTESIKNLKDQQDYIMKLIEQASTLQTEVDFSYTTTKKNTENSESEIKVQTNVEKCGYDGACACCLI</sequence>
<comment type="caution">
    <text evidence="2">The sequence shown here is derived from an EMBL/GenBank/DDBJ whole genome shotgun (WGS) entry which is preliminary data.</text>
</comment>
<accession>A0A1R2C9Y3</accession>
<gene>
    <name evidence="2" type="ORF">SteCoe_12816</name>
</gene>
<evidence type="ECO:0000256" key="1">
    <source>
        <dbReference type="SAM" id="MobiDB-lite"/>
    </source>
</evidence>
<name>A0A1R2C9Y3_9CILI</name>
<organism evidence="2 3">
    <name type="scientific">Stentor coeruleus</name>
    <dbReference type="NCBI Taxonomy" id="5963"/>
    <lineage>
        <taxon>Eukaryota</taxon>
        <taxon>Sar</taxon>
        <taxon>Alveolata</taxon>
        <taxon>Ciliophora</taxon>
        <taxon>Postciliodesmatophora</taxon>
        <taxon>Heterotrichea</taxon>
        <taxon>Heterotrichida</taxon>
        <taxon>Stentoridae</taxon>
        <taxon>Stentor</taxon>
    </lineage>
</organism>
<dbReference type="AlphaFoldDB" id="A0A1R2C9Y3"/>
<dbReference type="Proteomes" id="UP000187209">
    <property type="component" value="Unassembled WGS sequence"/>
</dbReference>
<proteinExistence type="predicted"/>
<evidence type="ECO:0000313" key="2">
    <source>
        <dbReference type="EMBL" id="OMJ85819.1"/>
    </source>
</evidence>
<protein>
    <submittedName>
        <fullName evidence="2">Uncharacterized protein</fullName>
    </submittedName>
</protein>
<keyword evidence="3" id="KW-1185">Reference proteome</keyword>
<dbReference type="EMBL" id="MPUH01000225">
    <property type="protein sequence ID" value="OMJ85819.1"/>
    <property type="molecule type" value="Genomic_DNA"/>
</dbReference>